<protein>
    <recommendedName>
        <fullName evidence="3">DUF2292 domain-containing protein</fullName>
    </recommendedName>
</protein>
<evidence type="ECO:0000313" key="1">
    <source>
        <dbReference type="EMBL" id="OGG21543.1"/>
    </source>
</evidence>
<dbReference type="STRING" id="1798384.A3D03_02380"/>
<dbReference type="Pfam" id="PF10055">
    <property type="entry name" value="DUF2292"/>
    <property type="match status" value="1"/>
</dbReference>
<accession>A0A1F6AAV0</accession>
<proteinExistence type="predicted"/>
<organism evidence="1 2">
    <name type="scientific">Candidatus Gottesmanbacteria bacterium RIFCSPHIGHO2_02_FULL_40_13</name>
    <dbReference type="NCBI Taxonomy" id="1798384"/>
    <lineage>
        <taxon>Bacteria</taxon>
        <taxon>Candidatus Gottesmaniibacteriota</taxon>
    </lineage>
</organism>
<dbReference type="InterPro" id="IPR018743">
    <property type="entry name" value="DUF2292"/>
</dbReference>
<dbReference type="Proteomes" id="UP000177092">
    <property type="component" value="Unassembled WGS sequence"/>
</dbReference>
<evidence type="ECO:0008006" key="3">
    <source>
        <dbReference type="Google" id="ProtNLM"/>
    </source>
</evidence>
<dbReference type="EMBL" id="MFJN01000020">
    <property type="protein sequence ID" value="OGG21543.1"/>
    <property type="molecule type" value="Genomic_DNA"/>
</dbReference>
<evidence type="ECO:0000313" key="2">
    <source>
        <dbReference type="Proteomes" id="UP000177092"/>
    </source>
</evidence>
<name>A0A1F6AAV0_9BACT</name>
<dbReference type="AlphaFoldDB" id="A0A1F6AAV0"/>
<comment type="caution">
    <text evidence="1">The sequence shown here is derived from an EMBL/GenBank/DDBJ whole genome shotgun (WGS) entry which is preliminary data.</text>
</comment>
<gene>
    <name evidence="1" type="ORF">A3D03_02380</name>
</gene>
<sequence>MLDGIYCREKLPLNIFLFLPAKTTVVDYSTKKITRDLVEELKQALKNVRGWGSVEIYVQDFKVTQITERNIKKTSHNIRDLK</sequence>
<reference evidence="1 2" key="1">
    <citation type="journal article" date="2016" name="Nat. Commun.">
        <title>Thousands of microbial genomes shed light on interconnected biogeochemical processes in an aquifer system.</title>
        <authorList>
            <person name="Anantharaman K."/>
            <person name="Brown C.T."/>
            <person name="Hug L.A."/>
            <person name="Sharon I."/>
            <person name="Castelle C.J."/>
            <person name="Probst A.J."/>
            <person name="Thomas B.C."/>
            <person name="Singh A."/>
            <person name="Wilkins M.J."/>
            <person name="Karaoz U."/>
            <person name="Brodie E.L."/>
            <person name="Williams K.H."/>
            <person name="Hubbard S.S."/>
            <person name="Banfield J.F."/>
        </authorList>
    </citation>
    <scope>NUCLEOTIDE SEQUENCE [LARGE SCALE GENOMIC DNA]</scope>
</reference>